<keyword evidence="1" id="KW-0812">Transmembrane</keyword>
<dbReference type="RefSeq" id="WP_071834307.1">
    <property type="nucleotide sequence ID" value="NZ_LSRP01000102.1"/>
</dbReference>
<feature type="transmembrane region" description="Helical" evidence="1">
    <location>
        <begin position="30"/>
        <end position="48"/>
    </location>
</feature>
<evidence type="ECO:0000256" key="1">
    <source>
        <dbReference type="SAM" id="Phobius"/>
    </source>
</evidence>
<evidence type="ECO:0000313" key="3">
    <source>
        <dbReference type="Proteomes" id="UP000182661"/>
    </source>
</evidence>
<keyword evidence="1" id="KW-0472">Membrane</keyword>
<name>A0A657LR15_9HYPH</name>
<feature type="transmembrane region" description="Helical" evidence="1">
    <location>
        <begin position="97"/>
        <end position="114"/>
    </location>
</feature>
<reference evidence="2 3" key="1">
    <citation type="submission" date="2016-02" db="EMBL/GenBank/DDBJ databases">
        <title>Genome sequencing of a beta-galactosidase producing bacteria Rhizobium sp. 59.</title>
        <authorList>
            <person name="Wang D."/>
            <person name="Kot W."/>
            <person name="Qin Y."/>
            <person name="Hansen L."/>
            <person name="Naqvi K."/>
            <person name="Rensing C."/>
        </authorList>
    </citation>
    <scope>NUCLEOTIDE SEQUENCE [LARGE SCALE GENOMIC DNA]</scope>
    <source>
        <strain evidence="2 3">59</strain>
    </source>
</reference>
<feature type="transmembrane region" description="Helical" evidence="1">
    <location>
        <begin position="134"/>
        <end position="158"/>
    </location>
</feature>
<keyword evidence="3" id="KW-1185">Reference proteome</keyword>
<feature type="transmembrane region" description="Helical" evidence="1">
    <location>
        <begin position="68"/>
        <end position="85"/>
    </location>
</feature>
<keyword evidence="1" id="KW-1133">Transmembrane helix</keyword>
<gene>
    <name evidence="2" type="ORF">AX760_20870</name>
</gene>
<feature type="transmembrane region" description="Helical" evidence="1">
    <location>
        <begin position="222"/>
        <end position="242"/>
    </location>
</feature>
<dbReference type="AlphaFoldDB" id="A0A657LR15"/>
<sequence length="279" mass="30034">MDDKMTPSKLRSSGDRAVFQPLSWTAERNLMNGAIFLCLLSLPLALLIQSDMRLVYGVSTWMKPWKFSLSLGLHLASIAIFWPWLSPAPRDRWTGGLMIRLLLAMSFFELFYIASQAAIGQDSHYNVSTPFTQIMFQLMGLGAVILVATTFIAGIAVLRAPADGNPVLRRAIGLGLVLSGALGMITGAALGSNDGHLVGVPGNPADVVPLFNWSREVGDLRIGHFFGLHALQIVPLVGWIVARHANTKMALHTVHAAAALTTLVSLATLGLALSGRPIF</sequence>
<organism evidence="2 3">
    <name type="scientific">Pararhizobium antarcticum</name>
    <dbReference type="NCBI Taxonomy" id="1798805"/>
    <lineage>
        <taxon>Bacteria</taxon>
        <taxon>Pseudomonadati</taxon>
        <taxon>Pseudomonadota</taxon>
        <taxon>Alphaproteobacteria</taxon>
        <taxon>Hyphomicrobiales</taxon>
        <taxon>Rhizobiaceae</taxon>
        <taxon>Rhizobium/Agrobacterium group</taxon>
        <taxon>Pararhizobium</taxon>
    </lineage>
</organism>
<proteinExistence type="predicted"/>
<evidence type="ECO:0000313" key="2">
    <source>
        <dbReference type="EMBL" id="OJF93988.1"/>
    </source>
</evidence>
<accession>A0A657LR15</accession>
<dbReference type="OrthoDB" id="343560at2"/>
<feature type="transmembrane region" description="Helical" evidence="1">
    <location>
        <begin position="254"/>
        <end position="273"/>
    </location>
</feature>
<protein>
    <submittedName>
        <fullName evidence="2">Uncharacterized protein</fullName>
    </submittedName>
</protein>
<comment type="caution">
    <text evidence="2">The sequence shown here is derived from an EMBL/GenBank/DDBJ whole genome shotgun (WGS) entry which is preliminary data.</text>
</comment>
<dbReference type="EMBL" id="LSRP01000102">
    <property type="protein sequence ID" value="OJF93988.1"/>
    <property type="molecule type" value="Genomic_DNA"/>
</dbReference>
<feature type="transmembrane region" description="Helical" evidence="1">
    <location>
        <begin position="170"/>
        <end position="190"/>
    </location>
</feature>
<dbReference type="Proteomes" id="UP000182661">
    <property type="component" value="Unassembled WGS sequence"/>
</dbReference>